<keyword evidence="4" id="KW-0125">Carotenoid biosynthesis</keyword>
<evidence type="ECO:0000313" key="10">
    <source>
        <dbReference type="Proteomes" id="UP000318331"/>
    </source>
</evidence>
<gene>
    <name evidence="9" type="ORF">FB466_1744</name>
</gene>
<dbReference type="GO" id="GO:0016020">
    <property type="term" value="C:membrane"/>
    <property type="evidence" value="ECO:0007669"/>
    <property type="project" value="UniProtKB-SubCell"/>
</dbReference>
<feature type="transmembrane region" description="Helical" evidence="8">
    <location>
        <begin position="80"/>
        <end position="97"/>
    </location>
</feature>
<evidence type="ECO:0000256" key="6">
    <source>
        <dbReference type="ARBA" id="ARBA00023136"/>
    </source>
</evidence>
<dbReference type="AlphaFoldDB" id="A0A543HYX7"/>
<dbReference type="GO" id="GO:0016117">
    <property type="term" value="P:carotenoid biosynthetic process"/>
    <property type="evidence" value="ECO:0007669"/>
    <property type="project" value="UniProtKB-KW"/>
</dbReference>
<dbReference type="OrthoDB" id="4774157at2"/>
<keyword evidence="10" id="KW-1185">Reference proteome</keyword>
<dbReference type="GO" id="GO:0016872">
    <property type="term" value="F:intramolecular lyase activity"/>
    <property type="evidence" value="ECO:0007669"/>
    <property type="project" value="InterPro"/>
</dbReference>
<keyword evidence="6 8" id="KW-0472">Membrane</keyword>
<reference evidence="9 10" key="1">
    <citation type="submission" date="2019-06" db="EMBL/GenBank/DDBJ databases">
        <title>Sequencing the genomes of 1000 actinobacteria strains.</title>
        <authorList>
            <person name="Klenk H.-P."/>
        </authorList>
    </citation>
    <scope>NUCLEOTIDE SEQUENCE [LARGE SCALE GENOMIC DNA]</scope>
    <source>
        <strain evidence="9 10">DSM 18031</strain>
    </source>
</reference>
<keyword evidence="7" id="KW-0413">Isomerase</keyword>
<evidence type="ECO:0000256" key="7">
    <source>
        <dbReference type="ARBA" id="ARBA00023235"/>
    </source>
</evidence>
<proteinExistence type="predicted"/>
<feature type="transmembrane region" description="Helical" evidence="8">
    <location>
        <begin position="6"/>
        <end position="23"/>
    </location>
</feature>
<dbReference type="Proteomes" id="UP000318331">
    <property type="component" value="Unassembled WGS sequence"/>
</dbReference>
<comment type="pathway">
    <text evidence="2">Carotenoid biosynthesis.</text>
</comment>
<dbReference type="NCBIfam" id="TIGR03462">
    <property type="entry name" value="CarR_dom_SF"/>
    <property type="match status" value="1"/>
</dbReference>
<comment type="subcellular location">
    <subcellularLocation>
        <location evidence="1">Membrane</location>
        <topology evidence="1">Multi-pass membrane protein</topology>
    </subcellularLocation>
</comment>
<dbReference type="EMBL" id="VFPN01000002">
    <property type="protein sequence ID" value="TQM63480.1"/>
    <property type="molecule type" value="Genomic_DNA"/>
</dbReference>
<dbReference type="GO" id="GO:0045436">
    <property type="term" value="F:lycopene beta cyclase activity"/>
    <property type="evidence" value="ECO:0007669"/>
    <property type="project" value="UniProtKB-ARBA"/>
</dbReference>
<organism evidence="9 10">
    <name type="scientific">Klugiella xanthotipulae</name>
    <dbReference type="NCBI Taxonomy" id="244735"/>
    <lineage>
        <taxon>Bacteria</taxon>
        <taxon>Bacillati</taxon>
        <taxon>Actinomycetota</taxon>
        <taxon>Actinomycetes</taxon>
        <taxon>Micrococcales</taxon>
        <taxon>Microbacteriaceae</taxon>
        <taxon>Klugiella</taxon>
    </lineage>
</organism>
<name>A0A543HYX7_9MICO</name>
<feature type="transmembrane region" description="Helical" evidence="8">
    <location>
        <begin position="35"/>
        <end position="60"/>
    </location>
</feature>
<keyword evidence="3 8" id="KW-0812">Transmembrane</keyword>
<evidence type="ECO:0000256" key="4">
    <source>
        <dbReference type="ARBA" id="ARBA00022746"/>
    </source>
</evidence>
<evidence type="ECO:0000256" key="2">
    <source>
        <dbReference type="ARBA" id="ARBA00004829"/>
    </source>
</evidence>
<keyword evidence="5 8" id="KW-1133">Transmembrane helix</keyword>
<evidence type="ECO:0000256" key="1">
    <source>
        <dbReference type="ARBA" id="ARBA00004141"/>
    </source>
</evidence>
<evidence type="ECO:0000256" key="3">
    <source>
        <dbReference type="ARBA" id="ARBA00022692"/>
    </source>
</evidence>
<accession>A0A543HYX7</accession>
<comment type="caution">
    <text evidence="9">The sequence shown here is derived from an EMBL/GenBank/DDBJ whole genome shotgun (WGS) entry which is preliminary data.</text>
</comment>
<protein>
    <submittedName>
        <fullName evidence="9">Lycopene cyclase domain-containing protein</fullName>
    </submittedName>
</protein>
<evidence type="ECO:0000256" key="5">
    <source>
        <dbReference type="ARBA" id="ARBA00022989"/>
    </source>
</evidence>
<dbReference type="InterPro" id="IPR017825">
    <property type="entry name" value="Lycopene_cyclase_dom"/>
</dbReference>
<evidence type="ECO:0000256" key="8">
    <source>
        <dbReference type="SAM" id="Phobius"/>
    </source>
</evidence>
<sequence>MPGVYLALLLITLGCMVILDWRYRLFFWRGPVRAAATLILGVVFLGVWDALGIGLGIFFRGDSPLLAGLTLAPEFPVEEVFFLVLLCYLTMNLYVAATRLLSRRGGVGGDGGNPS</sequence>
<dbReference type="RefSeq" id="WP_141917586.1">
    <property type="nucleotide sequence ID" value="NZ_BAAAYS010000011.1"/>
</dbReference>
<evidence type="ECO:0000313" key="9">
    <source>
        <dbReference type="EMBL" id="TQM63480.1"/>
    </source>
</evidence>